<reference evidence="3" key="1">
    <citation type="journal article" date="2012" name="Science">
        <title>The Paleozoic origin of enzymatic lignin decomposition reconstructed from 31 fungal genomes.</title>
        <authorList>
            <person name="Floudas D."/>
            <person name="Binder M."/>
            <person name="Riley R."/>
            <person name="Barry K."/>
            <person name="Blanchette R.A."/>
            <person name="Henrissat B."/>
            <person name="Martinez A.T."/>
            <person name="Otillar R."/>
            <person name="Spatafora J.W."/>
            <person name="Yadav J.S."/>
            <person name="Aerts A."/>
            <person name="Benoit I."/>
            <person name="Boyd A."/>
            <person name="Carlson A."/>
            <person name="Copeland A."/>
            <person name="Coutinho P.M."/>
            <person name="de Vries R.P."/>
            <person name="Ferreira P."/>
            <person name="Findley K."/>
            <person name="Foster B."/>
            <person name="Gaskell J."/>
            <person name="Glotzer D."/>
            <person name="Gorecki P."/>
            <person name="Heitman J."/>
            <person name="Hesse C."/>
            <person name="Hori C."/>
            <person name="Igarashi K."/>
            <person name="Jurgens J.A."/>
            <person name="Kallen N."/>
            <person name="Kersten P."/>
            <person name="Kohler A."/>
            <person name="Kuees U."/>
            <person name="Kumar T.K.A."/>
            <person name="Kuo A."/>
            <person name="LaButti K."/>
            <person name="Larrondo L.F."/>
            <person name="Lindquist E."/>
            <person name="Ling A."/>
            <person name="Lombard V."/>
            <person name="Lucas S."/>
            <person name="Lundell T."/>
            <person name="Martin R."/>
            <person name="McLaughlin D.J."/>
            <person name="Morgenstern I."/>
            <person name="Morin E."/>
            <person name="Murat C."/>
            <person name="Nagy L.G."/>
            <person name="Nolan M."/>
            <person name="Ohm R.A."/>
            <person name="Patyshakuliyeva A."/>
            <person name="Rokas A."/>
            <person name="Ruiz-Duenas F.J."/>
            <person name="Sabat G."/>
            <person name="Salamov A."/>
            <person name="Samejima M."/>
            <person name="Schmutz J."/>
            <person name="Slot J.C."/>
            <person name="St John F."/>
            <person name="Stenlid J."/>
            <person name="Sun H."/>
            <person name="Sun S."/>
            <person name="Syed K."/>
            <person name="Tsang A."/>
            <person name="Wiebenga A."/>
            <person name="Young D."/>
            <person name="Pisabarro A."/>
            <person name="Eastwood D.C."/>
            <person name="Martin F."/>
            <person name="Cullen D."/>
            <person name="Grigoriev I.V."/>
            <person name="Hibbett D.S."/>
        </authorList>
    </citation>
    <scope>NUCLEOTIDE SEQUENCE [LARGE SCALE GENOMIC DNA]</scope>
    <source>
        <strain evidence="3">FP-101664</strain>
    </source>
</reference>
<dbReference type="PANTHER" id="PTHR37487">
    <property type="entry name" value="CHROMOSOME 1, WHOLE GENOME SHOTGUN SEQUENCE"/>
    <property type="match status" value="1"/>
</dbReference>
<gene>
    <name evidence="2" type="ORF">TRAVEDRAFT_24771</name>
</gene>
<dbReference type="EMBL" id="JH711797">
    <property type="protein sequence ID" value="EIW52089.1"/>
    <property type="molecule type" value="Genomic_DNA"/>
</dbReference>
<dbReference type="AlphaFoldDB" id="R7SB00"/>
<dbReference type="PROSITE" id="PS51257">
    <property type="entry name" value="PROKAR_LIPOPROTEIN"/>
    <property type="match status" value="1"/>
</dbReference>
<dbReference type="RefSeq" id="XP_008045001.1">
    <property type="nucleotide sequence ID" value="XM_008046810.1"/>
</dbReference>
<evidence type="ECO:0000256" key="1">
    <source>
        <dbReference type="SAM" id="SignalP"/>
    </source>
</evidence>
<dbReference type="PANTHER" id="PTHR37487:SF3">
    <property type="entry name" value="CLEAVAGE_POLYADENYLATION SPECIFICITY FACTOR A SUBUNIT N-TERMINAL DOMAIN-CONTAINING PROTEIN"/>
    <property type="match status" value="1"/>
</dbReference>
<accession>R7SB00</accession>
<dbReference type="KEGG" id="tvs:TRAVEDRAFT_24771"/>
<keyword evidence="3" id="KW-1185">Reference proteome</keyword>
<dbReference type="Proteomes" id="UP000054317">
    <property type="component" value="Unassembled WGS sequence"/>
</dbReference>
<protein>
    <submittedName>
        <fullName evidence="2">Uncharacterized protein</fullName>
    </submittedName>
</protein>
<evidence type="ECO:0000313" key="2">
    <source>
        <dbReference type="EMBL" id="EIW52089.1"/>
    </source>
</evidence>
<organism evidence="2 3">
    <name type="scientific">Trametes versicolor (strain FP-101664)</name>
    <name type="common">White-rot fungus</name>
    <name type="synonym">Coriolus versicolor</name>
    <dbReference type="NCBI Taxonomy" id="717944"/>
    <lineage>
        <taxon>Eukaryota</taxon>
        <taxon>Fungi</taxon>
        <taxon>Dikarya</taxon>
        <taxon>Basidiomycota</taxon>
        <taxon>Agaricomycotina</taxon>
        <taxon>Agaricomycetes</taxon>
        <taxon>Polyporales</taxon>
        <taxon>Polyporaceae</taxon>
        <taxon>Trametes</taxon>
    </lineage>
</organism>
<dbReference type="OrthoDB" id="3362246at2759"/>
<proteinExistence type="predicted"/>
<sequence length="185" mass="19734">MMLSKTLAAVLALTACAWASGPLVIDTPILDANSGEAIEDFGSRSGQPESFIWSTNIAAGTSVSCLIIDATGFVAQSAPFTIQPGTSPFTIDTPSEFIQCEKTKITWSGGEAPFLLEFQRGHVDVESFGVNSRTFTWSTNVPAGEQFQILLHDVTGQVAESAMFVIQPGCLRSRRIGSSLVLGWT</sequence>
<keyword evidence="1" id="KW-0732">Signal</keyword>
<dbReference type="GeneID" id="19412420"/>
<name>R7SB00_TRAVS</name>
<feature type="chain" id="PRO_5004443975" evidence="1">
    <location>
        <begin position="20"/>
        <end position="185"/>
    </location>
</feature>
<evidence type="ECO:0000313" key="3">
    <source>
        <dbReference type="Proteomes" id="UP000054317"/>
    </source>
</evidence>
<feature type="signal peptide" evidence="1">
    <location>
        <begin position="1"/>
        <end position="19"/>
    </location>
</feature>